<dbReference type="AlphaFoldDB" id="A0A8J6P2Z6"/>
<evidence type="ECO:0000313" key="5">
    <source>
        <dbReference type="EMBL" id="MBC8433548.1"/>
    </source>
</evidence>
<sequence>MDCHVQIFLDNCWKTAAVFEPDPQTLDKGVAGGGRLQYDIDYAVTYLGNRAAELIPGLSVGFELFRFEQWPPFLVDLLPGGAGRRAWLRRMQAENEGPQMDWHLLTKGAGAPPGNLRIAEAVLTPPPDHFKIGFPRGDILEQRERFLDYAEERGAHVAGASSVQGEAPKYLLAEDHAGMFHAEGALPDEKIKKFWLVKFPRGRRTDERNQQVLRNEAPYLEVARKFGIRTGEPLVYEGDVLFVPRFDRNVAGGRVERVGMHSLYAVANIAEFGAVVRHDIYCRALAKIVVDPVQEMREYIRRDILNLALRNTDNHGRNTAVLRTNGQVRLSPLFDFAPMFLDPEGIGRVSRWEDEQPGNQPEWAVICEKLKNSVNPIETRTWLADLGEDVKRLPETMHDCHVDDVIIQRLTGWIAEVAAGLDETQPKTWT</sequence>
<dbReference type="EMBL" id="JACNIG010000307">
    <property type="protein sequence ID" value="MBC8433548.1"/>
    <property type="molecule type" value="Genomic_DNA"/>
</dbReference>
<dbReference type="Proteomes" id="UP000605201">
    <property type="component" value="Unassembled WGS sequence"/>
</dbReference>
<accession>A0A8J6P2Z6</accession>
<dbReference type="InterPro" id="IPR012893">
    <property type="entry name" value="HipA-like_C"/>
</dbReference>
<comment type="similarity">
    <text evidence="1">Belongs to the HipA Ser/Thr kinase family.</text>
</comment>
<organism evidence="5 6">
    <name type="scientific">Candidatus Desulfatibia vada</name>
    <dbReference type="NCBI Taxonomy" id="2841696"/>
    <lineage>
        <taxon>Bacteria</taxon>
        <taxon>Pseudomonadati</taxon>
        <taxon>Thermodesulfobacteriota</taxon>
        <taxon>Desulfobacteria</taxon>
        <taxon>Desulfobacterales</taxon>
        <taxon>Desulfobacterales incertae sedis</taxon>
        <taxon>Candidatus Desulfatibia</taxon>
    </lineage>
</organism>
<dbReference type="InterPro" id="IPR052028">
    <property type="entry name" value="HipA_Ser/Thr_kinase"/>
</dbReference>
<name>A0A8J6P2Z6_9BACT</name>
<dbReference type="PANTHER" id="PTHR37419">
    <property type="entry name" value="SERINE/THREONINE-PROTEIN KINASE TOXIN HIPA"/>
    <property type="match status" value="1"/>
</dbReference>
<protein>
    <submittedName>
        <fullName evidence="5">HipA domain-containing protein</fullName>
    </submittedName>
</protein>
<dbReference type="GO" id="GO:0004674">
    <property type="term" value="F:protein serine/threonine kinase activity"/>
    <property type="evidence" value="ECO:0007669"/>
    <property type="project" value="TreeGrafter"/>
</dbReference>
<comment type="caution">
    <text evidence="5">The sequence shown here is derived from an EMBL/GenBank/DDBJ whole genome shotgun (WGS) entry which is preliminary data.</text>
</comment>
<evidence type="ECO:0000256" key="3">
    <source>
        <dbReference type="ARBA" id="ARBA00022777"/>
    </source>
</evidence>
<reference evidence="5 6" key="1">
    <citation type="submission" date="2020-08" db="EMBL/GenBank/DDBJ databases">
        <title>Bridging the membrane lipid divide: bacteria of the FCB group superphylum have the potential to synthesize archaeal ether lipids.</title>
        <authorList>
            <person name="Villanueva L."/>
            <person name="Von Meijenfeldt F.A.B."/>
            <person name="Westbye A.B."/>
            <person name="Yadav S."/>
            <person name="Hopmans E.C."/>
            <person name="Dutilh B.E."/>
            <person name="Sinninghe Damste J.S."/>
        </authorList>
    </citation>
    <scope>NUCLEOTIDE SEQUENCE [LARGE SCALE GENOMIC DNA]</scope>
    <source>
        <strain evidence="5">NIOZ-UU17</strain>
    </source>
</reference>
<dbReference type="PANTHER" id="PTHR37419:SF8">
    <property type="entry name" value="TOXIN YJJJ"/>
    <property type="match status" value="1"/>
</dbReference>
<keyword evidence="2" id="KW-0808">Transferase</keyword>
<evidence type="ECO:0000259" key="4">
    <source>
        <dbReference type="Pfam" id="PF07804"/>
    </source>
</evidence>
<evidence type="ECO:0000256" key="1">
    <source>
        <dbReference type="ARBA" id="ARBA00010164"/>
    </source>
</evidence>
<dbReference type="Pfam" id="PF07804">
    <property type="entry name" value="HipA_C"/>
    <property type="match status" value="1"/>
</dbReference>
<gene>
    <name evidence="5" type="ORF">H8D96_16700</name>
</gene>
<evidence type="ECO:0000313" key="6">
    <source>
        <dbReference type="Proteomes" id="UP000605201"/>
    </source>
</evidence>
<keyword evidence="3" id="KW-0418">Kinase</keyword>
<dbReference type="GO" id="GO:0005829">
    <property type="term" value="C:cytosol"/>
    <property type="evidence" value="ECO:0007669"/>
    <property type="project" value="TreeGrafter"/>
</dbReference>
<evidence type="ECO:0000256" key="2">
    <source>
        <dbReference type="ARBA" id="ARBA00022679"/>
    </source>
</evidence>
<proteinExistence type="inferred from homology"/>
<feature type="domain" description="HipA-like C-terminal" evidence="4">
    <location>
        <begin position="161"/>
        <end position="344"/>
    </location>
</feature>